<dbReference type="OrthoDB" id="1921190at2759"/>
<comment type="caution">
    <text evidence="1">The sequence shown here is derived from an EMBL/GenBank/DDBJ whole genome shotgun (WGS) entry which is preliminary data.</text>
</comment>
<proteinExistence type="predicted"/>
<evidence type="ECO:0000313" key="2">
    <source>
        <dbReference type="Proteomes" id="UP000828251"/>
    </source>
</evidence>
<dbReference type="AlphaFoldDB" id="A0A9D3W576"/>
<protein>
    <submittedName>
        <fullName evidence="1">Uncharacterized protein</fullName>
    </submittedName>
</protein>
<gene>
    <name evidence="1" type="ORF">J1N35_006997</name>
</gene>
<dbReference type="EMBL" id="JAIQCV010000003">
    <property type="protein sequence ID" value="KAH1113619.1"/>
    <property type="molecule type" value="Genomic_DNA"/>
</dbReference>
<name>A0A9D3W576_9ROSI</name>
<dbReference type="Proteomes" id="UP000828251">
    <property type="component" value="Unassembled WGS sequence"/>
</dbReference>
<accession>A0A9D3W576</accession>
<reference evidence="1 2" key="1">
    <citation type="journal article" date="2021" name="Plant Biotechnol. J.">
        <title>Multi-omics assisted identification of the key and species-specific regulatory components of drought-tolerant mechanisms in Gossypium stocksii.</title>
        <authorList>
            <person name="Yu D."/>
            <person name="Ke L."/>
            <person name="Zhang D."/>
            <person name="Wu Y."/>
            <person name="Sun Y."/>
            <person name="Mei J."/>
            <person name="Sun J."/>
            <person name="Sun Y."/>
        </authorList>
    </citation>
    <scope>NUCLEOTIDE SEQUENCE [LARGE SCALE GENOMIC DNA]</scope>
    <source>
        <strain evidence="2">cv. E1</strain>
        <tissue evidence="1">Leaf</tissue>
    </source>
</reference>
<dbReference type="PANTHER" id="PTHR32011">
    <property type="entry name" value="OS08G0472400 PROTEIN"/>
    <property type="match status" value="1"/>
</dbReference>
<sequence>MHISRRNDIVNVRRGFHVSFPVLLHRLLLHISSSISSSFGSHLSILNLLFNLPAAAIAEKKKLSISSAEYPMAATATATATTAQTHRPNPLLKAPPPRSKLACFSFAAYSKTLIHHLQTLDIPILPGLTDHEFTSIESAFHFTFPPDLRSILQEGLPIDPSFPNWRSSSPQQLNVLLNLPLLSLSKNITLHNFWSPSWGTKPSNPNEALGLVKRLFITAPVLIPIYRNCYIPSKPNMAGNPVFYVDGEEVRILSFDVNRFFQEVEFLRRGGVFKPFMRKKRNGVDNKVPAWAATAARRIEFWTDVAEKGRRVVVRGVTTGWWWRKEEEEFRLGGCLEEVFWRLRDGGWREEEVKDMMMMDGCDQTQIKPKNGTRPLIDGDDAAWHTRLLSVVLLRAGWSREDVVYSLDLDSIDGDESLYLELQSPNSCSIDDG</sequence>
<organism evidence="1 2">
    <name type="scientific">Gossypium stocksii</name>
    <dbReference type="NCBI Taxonomy" id="47602"/>
    <lineage>
        <taxon>Eukaryota</taxon>
        <taxon>Viridiplantae</taxon>
        <taxon>Streptophyta</taxon>
        <taxon>Embryophyta</taxon>
        <taxon>Tracheophyta</taxon>
        <taxon>Spermatophyta</taxon>
        <taxon>Magnoliopsida</taxon>
        <taxon>eudicotyledons</taxon>
        <taxon>Gunneridae</taxon>
        <taxon>Pentapetalae</taxon>
        <taxon>rosids</taxon>
        <taxon>malvids</taxon>
        <taxon>Malvales</taxon>
        <taxon>Malvaceae</taxon>
        <taxon>Malvoideae</taxon>
        <taxon>Gossypium</taxon>
    </lineage>
</organism>
<dbReference type="PANTHER" id="PTHR32011:SF6">
    <property type="entry name" value="KNR4_SMI1-LIKE DOMAIN-CONTAINING PROTEIN"/>
    <property type="match status" value="1"/>
</dbReference>
<keyword evidence="2" id="KW-1185">Reference proteome</keyword>
<evidence type="ECO:0000313" key="1">
    <source>
        <dbReference type="EMBL" id="KAH1113619.1"/>
    </source>
</evidence>